<dbReference type="PROSITE" id="PS50893">
    <property type="entry name" value="ABC_TRANSPORTER_2"/>
    <property type="match status" value="1"/>
</dbReference>
<feature type="domain" description="ABC transporter" evidence="8">
    <location>
        <begin position="15"/>
        <end position="243"/>
    </location>
</feature>
<keyword evidence="2 7" id="KW-1003">Cell membrane</keyword>
<accession>A0A931FDJ8</accession>
<dbReference type="Gene3D" id="3.40.50.300">
    <property type="entry name" value="P-loop containing nucleotide triphosphate hydrolases"/>
    <property type="match status" value="1"/>
</dbReference>
<dbReference type="InterPro" id="IPR005893">
    <property type="entry name" value="PotA-like"/>
</dbReference>
<evidence type="ECO:0000256" key="7">
    <source>
        <dbReference type="RuleBase" id="RU364083"/>
    </source>
</evidence>
<evidence type="ECO:0000313" key="9">
    <source>
        <dbReference type="EMBL" id="MBF9068225.1"/>
    </source>
</evidence>
<dbReference type="InterPro" id="IPR003593">
    <property type="entry name" value="AAA+_ATPase"/>
</dbReference>
<dbReference type="Proteomes" id="UP000657385">
    <property type="component" value="Unassembled WGS sequence"/>
</dbReference>
<comment type="similarity">
    <text evidence="7">Belongs to the ABC transporter superfamily. Spermidine/putrescine importer (TC 3.A.1.11.1) family.</text>
</comment>
<keyword evidence="10" id="KW-1185">Reference proteome</keyword>
<comment type="subunit">
    <text evidence="7">The complex is composed of two ATP-binding proteins (PotA), two transmembrane proteins (PotB and PotC) and a solute-binding protein (PotD).</text>
</comment>
<keyword evidence="5 7" id="KW-1278">Translocase</keyword>
<dbReference type="EMBL" id="JADPRT010000003">
    <property type="protein sequence ID" value="MBF9068225.1"/>
    <property type="molecule type" value="Genomic_DNA"/>
</dbReference>
<evidence type="ECO:0000256" key="1">
    <source>
        <dbReference type="ARBA" id="ARBA00022448"/>
    </source>
</evidence>
<dbReference type="RefSeq" id="WP_196193374.1">
    <property type="nucleotide sequence ID" value="NZ_JADPRT010000003.1"/>
</dbReference>
<gene>
    <name evidence="7" type="primary">potA</name>
    <name evidence="9" type="ORF">I2501_09265</name>
</gene>
<dbReference type="InterPro" id="IPR027417">
    <property type="entry name" value="P-loop_NTPase"/>
</dbReference>
<name>A0A931FDJ8_9ACTN</name>
<comment type="function">
    <text evidence="7">Part of the ABC transporter complex PotABCD involved in spermidine/putrescine import. Responsible for energy coupling to the transport system.</text>
</comment>
<comment type="caution">
    <text evidence="9">The sequence shown here is derived from an EMBL/GenBank/DDBJ whole genome shotgun (WGS) entry which is preliminary data.</text>
</comment>
<proteinExistence type="inferred from homology"/>
<keyword evidence="1 7" id="KW-0813">Transport</keyword>
<evidence type="ECO:0000256" key="2">
    <source>
        <dbReference type="ARBA" id="ARBA00022475"/>
    </source>
</evidence>
<keyword evidence="3 7" id="KW-0547">Nucleotide-binding</keyword>
<dbReference type="InterPro" id="IPR013611">
    <property type="entry name" value="Transp-assoc_OB_typ2"/>
</dbReference>
<sequence length="384" mass="41601">MSSNDVLGQTQGGDLRLAGLTKRYGSFTAVDNLSLTIPQGSFFALLGASGCGKTTTLRMISGLEDPTMGQIFLGEKEVTDLKPYRRPVNTVFQNYALFPHLDIFENVAFGLRRRGVKDVKTSVTDMLDLVELGHLAKRKPTQLSGGQQQRIALARALINQPQVLLLDEPLGALDLKLRRQMQIELKRIQTEVGLTFVHVTHDQEEAMTMADTIAVMNHGRIEQLGSPAELYENPQTTFVANFLGQSNLIPAVVEDESDGVLTVSAHGQSLKLDTKRCRSTTGKVILGVRPEKVQVAKTADEVPAGFNSLTGGTVVDTSFIGVSTQYLIKLASGEELSVFEQNTGKEIQRPGAEVVVYWDPSQGFGLDGTQDIEAGAAVDEEAAA</sequence>
<evidence type="ECO:0000256" key="4">
    <source>
        <dbReference type="ARBA" id="ARBA00022840"/>
    </source>
</evidence>
<dbReference type="Pfam" id="PF08402">
    <property type="entry name" value="TOBE_2"/>
    <property type="match status" value="1"/>
</dbReference>
<dbReference type="InterPro" id="IPR008995">
    <property type="entry name" value="Mo/tungstate-bd_C_term_dom"/>
</dbReference>
<evidence type="ECO:0000259" key="8">
    <source>
        <dbReference type="PROSITE" id="PS50893"/>
    </source>
</evidence>
<dbReference type="PROSITE" id="PS00211">
    <property type="entry name" value="ABC_TRANSPORTER_1"/>
    <property type="match status" value="1"/>
</dbReference>
<dbReference type="PANTHER" id="PTHR42781">
    <property type="entry name" value="SPERMIDINE/PUTRESCINE IMPORT ATP-BINDING PROTEIN POTA"/>
    <property type="match status" value="1"/>
</dbReference>
<reference evidence="9" key="1">
    <citation type="submission" date="2020-11" db="EMBL/GenBank/DDBJ databases">
        <title>Isolation and identification of active actinomycetes.</title>
        <authorList>
            <person name="Yu B."/>
        </authorList>
    </citation>
    <scope>NUCLEOTIDE SEQUENCE</scope>
    <source>
        <strain evidence="9">NEAU-YB345</strain>
    </source>
</reference>
<dbReference type="AlphaFoldDB" id="A0A931FDJ8"/>
<evidence type="ECO:0000256" key="3">
    <source>
        <dbReference type="ARBA" id="ARBA00022741"/>
    </source>
</evidence>
<dbReference type="EC" id="7.6.2.11" evidence="7"/>
<keyword evidence="6 7" id="KW-0472">Membrane</keyword>
<dbReference type="GO" id="GO:0005524">
    <property type="term" value="F:ATP binding"/>
    <property type="evidence" value="ECO:0007669"/>
    <property type="project" value="UniProtKB-KW"/>
</dbReference>
<dbReference type="GO" id="GO:0043190">
    <property type="term" value="C:ATP-binding cassette (ABC) transporter complex"/>
    <property type="evidence" value="ECO:0007669"/>
    <property type="project" value="InterPro"/>
</dbReference>
<dbReference type="Gene3D" id="2.40.50.100">
    <property type="match status" value="1"/>
</dbReference>
<evidence type="ECO:0000313" key="10">
    <source>
        <dbReference type="Proteomes" id="UP000657385"/>
    </source>
</evidence>
<dbReference type="SMART" id="SM00382">
    <property type="entry name" value="AAA"/>
    <property type="match status" value="1"/>
</dbReference>
<dbReference type="SUPFAM" id="SSF52540">
    <property type="entry name" value="P-loop containing nucleoside triphosphate hydrolases"/>
    <property type="match status" value="1"/>
</dbReference>
<comment type="catalytic activity">
    <reaction evidence="7">
        <text>ATP + H2O + polyamine-[polyamine-binding protein]Side 1 = ADP + phosphate + polyamineSide 2 + [polyamine-binding protein]Side 1.</text>
        <dbReference type="EC" id="7.6.2.11"/>
    </reaction>
</comment>
<dbReference type="NCBIfam" id="TIGR01187">
    <property type="entry name" value="potA"/>
    <property type="match status" value="1"/>
</dbReference>
<dbReference type="SUPFAM" id="SSF50331">
    <property type="entry name" value="MOP-like"/>
    <property type="match status" value="1"/>
</dbReference>
<evidence type="ECO:0000256" key="5">
    <source>
        <dbReference type="ARBA" id="ARBA00022967"/>
    </source>
</evidence>
<keyword evidence="4 7" id="KW-0067">ATP-binding</keyword>
<dbReference type="GO" id="GO:0015417">
    <property type="term" value="F:ABC-type polyamine transporter activity"/>
    <property type="evidence" value="ECO:0007669"/>
    <property type="project" value="UniProtKB-EC"/>
</dbReference>
<dbReference type="Pfam" id="PF00005">
    <property type="entry name" value="ABC_tran"/>
    <property type="match status" value="1"/>
</dbReference>
<dbReference type="InterPro" id="IPR017871">
    <property type="entry name" value="ABC_transporter-like_CS"/>
</dbReference>
<organism evidence="9 10">
    <name type="scientific">Streptacidiphilus fuscans</name>
    <dbReference type="NCBI Taxonomy" id="2789292"/>
    <lineage>
        <taxon>Bacteria</taxon>
        <taxon>Bacillati</taxon>
        <taxon>Actinomycetota</taxon>
        <taxon>Actinomycetes</taxon>
        <taxon>Kitasatosporales</taxon>
        <taxon>Streptomycetaceae</taxon>
        <taxon>Streptacidiphilus</taxon>
    </lineage>
</organism>
<protein>
    <recommendedName>
        <fullName evidence="7">Spermidine/putrescine import ATP-binding protein PotA</fullName>
        <ecNumber evidence="7">7.6.2.11</ecNumber>
    </recommendedName>
</protein>
<evidence type="ECO:0000256" key="6">
    <source>
        <dbReference type="ARBA" id="ARBA00023136"/>
    </source>
</evidence>
<dbReference type="InterPro" id="IPR050093">
    <property type="entry name" value="ABC_SmlMolc_Importer"/>
</dbReference>
<dbReference type="FunFam" id="3.40.50.300:FF:000133">
    <property type="entry name" value="Spermidine/putrescine import ATP-binding protein PotA"/>
    <property type="match status" value="1"/>
</dbReference>
<dbReference type="PANTHER" id="PTHR42781:SF4">
    <property type="entry name" value="SPERMIDINE_PUTRESCINE IMPORT ATP-BINDING PROTEIN POTA"/>
    <property type="match status" value="1"/>
</dbReference>
<dbReference type="InterPro" id="IPR003439">
    <property type="entry name" value="ABC_transporter-like_ATP-bd"/>
</dbReference>
<dbReference type="GO" id="GO:0016887">
    <property type="term" value="F:ATP hydrolysis activity"/>
    <property type="evidence" value="ECO:0007669"/>
    <property type="project" value="InterPro"/>
</dbReference>